<evidence type="ECO:0000256" key="3">
    <source>
        <dbReference type="ARBA" id="ARBA00022475"/>
    </source>
</evidence>
<gene>
    <name evidence="14" type="ORF">ADL15_03185</name>
</gene>
<feature type="transmembrane region" description="Helical" evidence="12">
    <location>
        <begin position="33"/>
        <end position="55"/>
    </location>
</feature>
<dbReference type="PANTHER" id="PTHR43386:SF2">
    <property type="entry name" value="OLIGOPEPTIDE TRANSPORT SYSTEM PERMEASE PROTEIN OPPC"/>
    <property type="match status" value="1"/>
</dbReference>
<feature type="domain" description="ABC transmembrane type-1" evidence="13">
    <location>
        <begin position="94"/>
        <end position="284"/>
    </location>
</feature>
<evidence type="ECO:0000256" key="1">
    <source>
        <dbReference type="ARBA" id="ARBA00004429"/>
    </source>
</evidence>
<evidence type="ECO:0000256" key="2">
    <source>
        <dbReference type="ARBA" id="ARBA00022448"/>
    </source>
</evidence>
<keyword evidence="4" id="KW-0997">Cell inner membrane</keyword>
<evidence type="ECO:0000256" key="9">
    <source>
        <dbReference type="ARBA" id="ARBA00023136"/>
    </source>
</evidence>
<keyword evidence="3" id="KW-1003">Cell membrane</keyword>
<feature type="transmembrane region" description="Helical" evidence="12">
    <location>
        <begin position="263"/>
        <end position="283"/>
    </location>
</feature>
<evidence type="ECO:0000259" key="13">
    <source>
        <dbReference type="PROSITE" id="PS50928"/>
    </source>
</evidence>
<keyword evidence="15" id="KW-1185">Reference proteome</keyword>
<proteinExistence type="inferred from homology"/>
<accession>A0A0X3VA07</accession>
<dbReference type="GO" id="GO:0055085">
    <property type="term" value="P:transmembrane transport"/>
    <property type="evidence" value="ECO:0007669"/>
    <property type="project" value="InterPro"/>
</dbReference>
<dbReference type="Pfam" id="PF12911">
    <property type="entry name" value="OppC_N"/>
    <property type="match status" value="1"/>
</dbReference>
<evidence type="ECO:0000256" key="5">
    <source>
        <dbReference type="ARBA" id="ARBA00022692"/>
    </source>
</evidence>
<keyword evidence="8 12" id="KW-1133">Transmembrane helix</keyword>
<dbReference type="Gene3D" id="1.10.3720.10">
    <property type="entry name" value="MetI-like"/>
    <property type="match status" value="1"/>
</dbReference>
<keyword evidence="2 12" id="KW-0813">Transport</keyword>
<evidence type="ECO:0000256" key="7">
    <source>
        <dbReference type="ARBA" id="ARBA00022927"/>
    </source>
</evidence>
<evidence type="ECO:0000256" key="11">
    <source>
        <dbReference type="ARBA" id="ARBA00072251"/>
    </source>
</evidence>
<dbReference type="InterPro" id="IPR050366">
    <property type="entry name" value="BP-dependent_transpt_permease"/>
</dbReference>
<evidence type="ECO:0000256" key="4">
    <source>
        <dbReference type="ARBA" id="ARBA00022519"/>
    </source>
</evidence>
<dbReference type="GO" id="GO:0015031">
    <property type="term" value="P:protein transport"/>
    <property type="evidence" value="ECO:0007669"/>
    <property type="project" value="UniProtKB-KW"/>
</dbReference>
<keyword evidence="6" id="KW-0571">Peptide transport</keyword>
<dbReference type="GO" id="GO:0015833">
    <property type="term" value="P:peptide transport"/>
    <property type="evidence" value="ECO:0007669"/>
    <property type="project" value="UniProtKB-KW"/>
</dbReference>
<comment type="caution">
    <text evidence="14">The sequence shown here is derived from an EMBL/GenBank/DDBJ whole genome shotgun (WGS) entry which is preliminary data.</text>
</comment>
<organism evidence="14 15">
    <name type="scientific">Actinoplanes awajinensis subsp. mycoplanecinus</name>
    <dbReference type="NCBI Taxonomy" id="135947"/>
    <lineage>
        <taxon>Bacteria</taxon>
        <taxon>Bacillati</taxon>
        <taxon>Actinomycetota</taxon>
        <taxon>Actinomycetes</taxon>
        <taxon>Micromonosporales</taxon>
        <taxon>Micromonosporaceae</taxon>
        <taxon>Actinoplanes</taxon>
    </lineage>
</organism>
<evidence type="ECO:0000313" key="15">
    <source>
        <dbReference type="Proteomes" id="UP000053244"/>
    </source>
</evidence>
<dbReference type="CDD" id="cd06261">
    <property type="entry name" value="TM_PBP2"/>
    <property type="match status" value="1"/>
</dbReference>
<evidence type="ECO:0000256" key="8">
    <source>
        <dbReference type="ARBA" id="ARBA00022989"/>
    </source>
</evidence>
<dbReference type="EMBL" id="LLZH01000011">
    <property type="protein sequence ID" value="KUL41689.1"/>
    <property type="molecule type" value="Genomic_DNA"/>
</dbReference>
<dbReference type="InterPro" id="IPR000515">
    <property type="entry name" value="MetI-like"/>
</dbReference>
<evidence type="ECO:0000256" key="12">
    <source>
        <dbReference type="RuleBase" id="RU363032"/>
    </source>
</evidence>
<comment type="similarity">
    <text evidence="10">Belongs to the binding-protein-dependent transport system permease family. OppBC subfamily.</text>
</comment>
<evidence type="ECO:0000256" key="6">
    <source>
        <dbReference type="ARBA" id="ARBA00022856"/>
    </source>
</evidence>
<dbReference type="InterPro" id="IPR025966">
    <property type="entry name" value="OppC_N"/>
</dbReference>
<keyword evidence="9 12" id="KW-0472">Membrane</keyword>
<name>A0A0X3VA07_9ACTN</name>
<sequence>MTVVTDTVTDTDVVSRSVSRNRLVLRRFLSQRLAVAGVVVVLLLIALAYLGPIFYPWKYDQLDFQAFQSPPSPAHWFGTYQTGGDVFARTLRGLQKSLVIGLLGALFSTALAAAAGAFAGYFRGATDTVVRVVTDLMLVLPGFLIIAIFSSALRDGSWLLFIVLLAGFQWMITARVVRGLTQSLREREFVQAARFMGVPGWKIILRHILPNMASLLIIDATVGVSSIILAEVGLSFFGFGVQPPDVSLGTLIADGAGAALTNWWQFDFVAGVLVLLVLAVNLVGDGLRDALDPNSEIEGAK</sequence>
<dbReference type="PROSITE" id="PS50928">
    <property type="entry name" value="ABC_TM1"/>
    <property type="match status" value="1"/>
</dbReference>
<feature type="transmembrane region" description="Helical" evidence="12">
    <location>
        <begin position="98"/>
        <end position="122"/>
    </location>
</feature>
<dbReference type="PANTHER" id="PTHR43386">
    <property type="entry name" value="OLIGOPEPTIDE TRANSPORT SYSTEM PERMEASE PROTEIN APPC"/>
    <property type="match status" value="1"/>
</dbReference>
<dbReference type="InterPro" id="IPR035906">
    <property type="entry name" value="MetI-like_sf"/>
</dbReference>
<evidence type="ECO:0000256" key="10">
    <source>
        <dbReference type="ARBA" id="ARBA00024202"/>
    </source>
</evidence>
<feature type="transmembrane region" description="Helical" evidence="12">
    <location>
        <begin position="215"/>
        <end position="239"/>
    </location>
</feature>
<comment type="subcellular location">
    <subcellularLocation>
        <location evidence="1">Cell inner membrane</location>
        <topology evidence="1">Multi-pass membrane protein</topology>
    </subcellularLocation>
    <subcellularLocation>
        <location evidence="12">Cell membrane</location>
        <topology evidence="12">Multi-pass membrane protein</topology>
    </subcellularLocation>
</comment>
<keyword evidence="7" id="KW-0653">Protein transport</keyword>
<dbReference type="AlphaFoldDB" id="A0A0X3VA07"/>
<dbReference type="Pfam" id="PF00528">
    <property type="entry name" value="BPD_transp_1"/>
    <property type="match status" value="1"/>
</dbReference>
<dbReference type="SUPFAM" id="SSF161098">
    <property type="entry name" value="MetI-like"/>
    <property type="match status" value="1"/>
</dbReference>
<feature type="transmembrane region" description="Helical" evidence="12">
    <location>
        <begin position="158"/>
        <end position="177"/>
    </location>
</feature>
<feature type="transmembrane region" description="Helical" evidence="12">
    <location>
        <begin position="129"/>
        <end position="152"/>
    </location>
</feature>
<protein>
    <recommendedName>
        <fullName evidence="11">Oligopeptide transport system permease protein OppC</fullName>
    </recommendedName>
</protein>
<keyword evidence="5 12" id="KW-0812">Transmembrane</keyword>
<dbReference type="RefSeq" id="WP_067684969.1">
    <property type="nucleotide sequence ID" value="NZ_LLZH01000011.1"/>
</dbReference>
<reference evidence="14 15" key="1">
    <citation type="submission" date="2015-10" db="EMBL/GenBank/DDBJ databases">
        <authorList>
            <person name="Gilbert D.G."/>
        </authorList>
    </citation>
    <scope>NUCLEOTIDE SEQUENCE [LARGE SCALE GENOMIC DNA]</scope>
    <source>
        <strain evidence="14 15">NRRL B-16712</strain>
    </source>
</reference>
<dbReference type="Proteomes" id="UP000053244">
    <property type="component" value="Unassembled WGS sequence"/>
</dbReference>
<dbReference type="OrthoDB" id="6637947at2"/>
<dbReference type="GO" id="GO:0005886">
    <property type="term" value="C:plasma membrane"/>
    <property type="evidence" value="ECO:0007669"/>
    <property type="project" value="UniProtKB-SubCell"/>
</dbReference>
<evidence type="ECO:0000313" key="14">
    <source>
        <dbReference type="EMBL" id="KUL41689.1"/>
    </source>
</evidence>